<dbReference type="InterPro" id="IPR002686">
    <property type="entry name" value="Transposase_17"/>
</dbReference>
<keyword evidence="3" id="KW-1185">Reference proteome</keyword>
<dbReference type="OrthoDB" id="278793at2"/>
<dbReference type="SMART" id="SM01321">
    <property type="entry name" value="Y1_Tnp"/>
    <property type="match status" value="1"/>
</dbReference>
<dbReference type="SUPFAM" id="SSF143422">
    <property type="entry name" value="Transposase IS200-like"/>
    <property type="match status" value="1"/>
</dbReference>
<evidence type="ECO:0000313" key="2">
    <source>
        <dbReference type="EMBL" id="QDU85082.1"/>
    </source>
</evidence>
<dbReference type="AlphaFoldDB" id="A0A518D0S6"/>
<evidence type="ECO:0000313" key="3">
    <source>
        <dbReference type="Proteomes" id="UP000319342"/>
    </source>
</evidence>
<dbReference type="Pfam" id="PF01797">
    <property type="entry name" value="Y1_Tnp"/>
    <property type="match status" value="1"/>
</dbReference>
<proteinExistence type="predicted"/>
<dbReference type="Proteomes" id="UP000319342">
    <property type="component" value="Chromosome"/>
</dbReference>
<dbReference type="GO" id="GO:0003677">
    <property type="term" value="F:DNA binding"/>
    <property type="evidence" value="ECO:0007669"/>
    <property type="project" value="InterPro"/>
</dbReference>
<dbReference type="InterPro" id="IPR036515">
    <property type="entry name" value="Transposase_17_sf"/>
</dbReference>
<dbReference type="GO" id="GO:0004803">
    <property type="term" value="F:transposase activity"/>
    <property type="evidence" value="ECO:0007669"/>
    <property type="project" value="InterPro"/>
</dbReference>
<evidence type="ECO:0000259" key="1">
    <source>
        <dbReference type="SMART" id="SM01321"/>
    </source>
</evidence>
<dbReference type="EMBL" id="CP036290">
    <property type="protein sequence ID" value="QDU85082.1"/>
    <property type="molecule type" value="Genomic_DNA"/>
</dbReference>
<dbReference type="GO" id="GO:0006313">
    <property type="term" value="P:DNA transposition"/>
    <property type="evidence" value="ECO:0007669"/>
    <property type="project" value="InterPro"/>
</dbReference>
<feature type="domain" description="Transposase IS200-like" evidence="1">
    <location>
        <begin position="9"/>
        <end position="123"/>
    </location>
</feature>
<dbReference type="PANTHER" id="PTHR34322">
    <property type="entry name" value="TRANSPOSASE, Y1_TNP DOMAIN-CONTAINING"/>
    <property type="match status" value="1"/>
</dbReference>
<dbReference type="PANTHER" id="PTHR34322:SF2">
    <property type="entry name" value="TRANSPOSASE IS200-LIKE DOMAIN-CONTAINING PROTEIN"/>
    <property type="match status" value="1"/>
</dbReference>
<sequence>MARTPRYDAPGLWHHVYNRGIARRPIFETVRDKRAFLAALAWQVRRGTLEVHAFSILATHYHLLIRSPDGSLSAAMQWVQTSYSRYFNRRRKRDGALVRGRFGSKLVEGGTYRRNLVRYIDNNVVVAGIGDDPCNYPFGSAWHYARSRGAPWLERSWVESDQMRRDELEAFSPKRYRERACAGIPDSVRESIERRVRGRRHERGTEESLDRPAGRVVERLRRSANIADGGTAWLPLTSLPALVAEVDRVSASAASGDELLRGSLLVGLGRQLVGATQLELATRLDISISTCRRLASVFGERLTTDLAYSALVESVVRTLQADWE</sequence>
<dbReference type="RefSeq" id="WP_145187780.1">
    <property type="nucleotide sequence ID" value="NZ_CP036290.1"/>
</dbReference>
<reference evidence="2 3" key="1">
    <citation type="submission" date="2019-02" db="EMBL/GenBank/DDBJ databases">
        <title>Deep-cultivation of Planctomycetes and their phenomic and genomic characterization uncovers novel biology.</title>
        <authorList>
            <person name="Wiegand S."/>
            <person name="Jogler M."/>
            <person name="Boedeker C."/>
            <person name="Pinto D."/>
            <person name="Vollmers J."/>
            <person name="Rivas-Marin E."/>
            <person name="Kohn T."/>
            <person name="Peeters S.H."/>
            <person name="Heuer A."/>
            <person name="Rast P."/>
            <person name="Oberbeckmann S."/>
            <person name="Bunk B."/>
            <person name="Jeske O."/>
            <person name="Meyerdierks A."/>
            <person name="Storesund J.E."/>
            <person name="Kallscheuer N."/>
            <person name="Luecker S."/>
            <person name="Lage O.M."/>
            <person name="Pohl T."/>
            <person name="Merkel B.J."/>
            <person name="Hornburger P."/>
            <person name="Mueller R.-W."/>
            <person name="Bruemmer F."/>
            <person name="Labrenz M."/>
            <person name="Spormann A.M."/>
            <person name="Op den Camp H."/>
            <person name="Overmann J."/>
            <person name="Amann R."/>
            <person name="Jetten M.S.M."/>
            <person name="Mascher T."/>
            <person name="Medema M.H."/>
            <person name="Devos D.P."/>
            <person name="Kaster A.-K."/>
            <person name="Ovreas L."/>
            <person name="Rohde M."/>
            <person name="Galperin M.Y."/>
            <person name="Jogler C."/>
        </authorList>
    </citation>
    <scope>NUCLEOTIDE SEQUENCE [LARGE SCALE GENOMIC DNA]</scope>
    <source>
        <strain evidence="2 3">Pla163</strain>
    </source>
</reference>
<name>A0A518D0S6_9BACT</name>
<protein>
    <submittedName>
        <fullName evidence="2">Transposase IS200 like protein</fullName>
    </submittedName>
</protein>
<accession>A0A518D0S6</accession>
<gene>
    <name evidence="2" type="ORF">Pla163_22070</name>
</gene>
<dbReference type="Gene3D" id="3.30.70.1290">
    <property type="entry name" value="Transposase IS200-like"/>
    <property type="match status" value="1"/>
</dbReference>
<organism evidence="2 3">
    <name type="scientific">Rohdeia mirabilis</name>
    <dbReference type="NCBI Taxonomy" id="2528008"/>
    <lineage>
        <taxon>Bacteria</taxon>
        <taxon>Pseudomonadati</taxon>
        <taxon>Planctomycetota</taxon>
        <taxon>Planctomycetia</taxon>
        <taxon>Planctomycetia incertae sedis</taxon>
        <taxon>Rohdeia</taxon>
    </lineage>
</organism>